<dbReference type="PANTHER" id="PTHR43394">
    <property type="entry name" value="ATP-DEPENDENT PERMEASE MDL1, MITOCHONDRIAL"/>
    <property type="match status" value="1"/>
</dbReference>
<dbReference type="Pfam" id="PF00005">
    <property type="entry name" value="ABC_tran"/>
    <property type="match status" value="1"/>
</dbReference>
<dbReference type="CDD" id="cd02418">
    <property type="entry name" value="Peptidase_C39B"/>
    <property type="match status" value="1"/>
</dbReference>
<comment type="caution">
    <text evidence="14">The sequence shown here is derived from an EMBL/GenBank/DDBJ whole genome shotgun (WGS) entry which is preliminary data.</text>
</comment>
<dbReference type="GO" id="GO:0008233">
    <property type="term" value="F:peptidase activity"/>
    <property type="evidence" value="ECO:0007669"/>
    <property type="project" value="InterPro"/>
</dbReference>
<evidence type="ECO:0000256" key="6">
    <source>
        <dbReference type="ARBA" id="ARBA00022801"/>
    </source>
</evidence>
<dbReference type="PROSITE" id="PS50929">
    <property type="entry name" value="ABC_TM1F"/>
    <property type="match status" value="1"/>
</dbReference>
<name>A0A4U1CZA8_9SPHI</name>
<dbReference type="PROSITE" id="PS50990">
    <property type="entry name" value="PEPTIDASE_C39"/>
    <property type="match status" value="1"/>
</dbReference>
<organism evidence="14 15">
    <name type="scientific">Pedobacter polaris</name>
    <dbReference type="NCBI Taxonomy" id="2571273"/>
    <lineage>
        <taxon>Bacteria</taxon>
        <taxon>Pseudomonadati</taxon>
        <taxon>Bacteroidota</taxon>
        <taxon>Sphingobacteriia</taxon>
        <taxon>Sphingobacteriales</taxon>
        <taxon>Sphingobacteriaceae</taxon>
        <taxon>Pedobacter</taxon>
    </lineage>
</organism>
<sequence>MTYKFFIIPLKKNFPFYKQPDQMDCGPTCLRMVAKHYGKNFSIQQLREISGINREGVSLLGISEAAEKIGFRTTGSRLSLAQVNEIELPSILHWDQNHFVVLYKIKNGIYHVADPAKGLIKYKTEEFVTHWLSTYNNSHRQGIALVLSPTPELYIQEGDKTEGINFAYLLRYLYRYKQLVSQLFVGLGVGSLLQLIVPFLTQSIVDIGINTRNLNFIYIILIAQTMLFVGRMSVEFIRSWILLHISTRINISILTDFLIKLMKLPMSFFDAKMTGDIMQRMNDQKRIESFLTGSTLNIIFSMFNLIIFTGVLAYYNINIFFIFLLSSVIYSLWVIAFLKKRRDLDFKRFDISSKNQSSIVQLIGGMQEIKLNNCEQQKRWEWERLQAGLFKYSIKSLSLGQIQQAGTFFINEGKNIIITFLVAKSVIDGQLTLGGMMAIQYIVGQVNSPIEQLLGFIQQLQDAKISLERLNEIHQMDDEEPVDKTFLKELPTNKSISIHNLSFTYPGAGNEPVLRGINLDIPEGKTTAIVGMSGSGKTTILKLLLRFYNPQKGELKVGATHLDQIGYRYWRGKCGTVMQDGFIFSDTIAKNIAVVDEYPDIEKLRHAVKMANIDDLIDGLPLGLNTKIGAEGNGISQGQKQRILIARAVYKNPEYIFFDEATNSLDANNESIIMQNLEKFFRGKTVVVVAHRLSTVRNADNIVVLDKGVIIEQGTHTQLTHNKGEYYQLVKNQLELGE</sequence>
<dbReference type="GO" id="GO:0006508">
    <property type="term" value="P:proteolysis"/>
    <property type="evidence" value="ECO:0007669"/>
    <property type="project" value="InterPro"/>
</dbReference>
<dbReference type="Gene3D" id="3.90.70.10">
    <property type="entry name" value="Cysteine proteinases"/>
    <property type="match status" value="1"/>
</dbReference>
<evidence type="ECO:0000256" key="2">
    <source>
        <dbReference type="ARBA" id="ARBA00022448"/>
    </source>
</evidence>
<proteinExistence type="predicted"/>
<dbReference type="OrthoDB" id="9760358at2"/>
<dbReference type="GO" id="GO:0005886">
    <property type="term" value="C:plasma membrane"/>
    <property type="evidence" value="ECO:0007669"/>
    <property type="project" value="UniProtKB-SubCell"/>
</dbReference>
<feature type="transmembrane region" description="Helical" evidence="10">
    <location>
        <begin position="319"/>
        <end position="338"/>
    </location>
</feature>
<dbReference type="InterPro" id="IPR003593">
    <property type="entry name" value="AAA+_ATPase"/>
</dbReference>
<keyword evidence="2" id="KW-0813">Transport</keyword>
<dbReference type="FunFam" id="3.40.50.300:FF:000299">
    <property type="entry name" value="ABC transporter ATP-binding protein/permease"/>
    <property type="match status" value="1"/>
</dbReference>
<evidence type="ECO:0000256" key="5">
    <source>
        <dbReference type="ARBA" id="ARBA00022741"/>
    </source>
</evidence>
<dbReference type="PROSITE" id="PS50893">
    <property type="entry name" value="ABC_TRANSPORTER_2"/>
    <property type="match status" value="1"/>
</dbReference>
<keyword evidence="8 10" id="KW-1133">Transmembrane helix</keyword>
<comment type="subcellular location">
    <subcellularLocation>
        <location evidence="1">Cell membrane</location>
        <topology evidence="1">Multi-pass membrane protein</topology>
    </subcellularLocation>
</comment>
<evidence type="ECO:0000256" key="8">
    <source>
        <dbReference type="ARBA" id="ARBA00022989"/>
    </source>
</evidence>
<dbReference type="SUPFAM" id="SSF90123">
    <property type="entry name" value="ABC transporter transmembrane region"/>
    <property type="match status" value="1"/>
</dbReference>
<evidence type="ECO:0000256" key="4">
    <source>
        <dbReference type="ARBA" id="ARBA00022692"/>
    </source>
</evidence>
<keyword evidence="9 10" id="KW-0472">Membrane</keyword>
<dbReference type="EMBL" id="SWBR01000001">
    <property type="protein sequence ID" value="TKC13119.1"/>
    <property type="molecule type" value="Genomic_DNA"/>
</dbReference>
<dbReference type="Pfam" id="PF03412">
    <property type="entry name" value="Peptidase_C39"/>
    <property type="match status" value="1"/>
</dbReference>
<keyword evidence="3" id="KW-1003">Cell membrane</keyword>
<feature type="domain" description="Peptidase C39" evidence="13">
    <location>
        <begin position="19"/>
        <end position="138"/>
    </location>
</feature>
<feature type="transmembrane region" description="Helical" evidence="10">
    <location>
        <begin position="290"/>
        <end position="313"/>
    </location>
</feature>
<feature type="transmembrane region" description="Helical" evidence="10">
    <location>
        <begin position="213"/>
        <end position="234"/>
    </location>
</feature>
<feature type="transmembrane region" description="Helical" evidence="10">
    <location>
        <begin position="179"/>
        <end position="201"/>
    </location>
</feature>
<dbReference type="InterPro" id="IPR011527">
    <property type="entry name" value="ABC1_TM_dom"/>
</dbReference>
<dbReference type="RefSeq" id="WP_136839241.1">
    <property type="nucleotide sequence ID" value="NZ_SWBR01000001.1"/>
</dbReference>
<evidence type="ECO:0000313" key="14">
    <source>
        <dbReference type="EMBL" id="TKC13119.1"/>
    </source>
</evidence>
<evidence type="ECO:0000313" key="15">
    <source>
        <dbReference type="Proteomes" id="UP000309488"/>
    </source>
</evidence>
<dbReference type="InterPro" id="IPR005074">
    <property type="entry name" value="Peptidase_C39"/>
</dbReference>
<dbReference type="GO" id="GO:0015421">
    <property type="term" value="F:ABC-type oligopeptide transporter activity"/>
    <property type="evidence" value="ECO:0007669"/>
    <property type="project" value="TreeGrafter"/>
</dbReference>
<gene>
    <name evidence="14" type="ORF">FA048_05770</name>
</gene>
<dbReference type="InterPro" id="IPR017871">
    <property type="entry name" value="ABC_transporter-like_CS"/>
</dbReference>
<evidence type="ECO:0000259" key="11">
    <source>
        <dbReference type="PROSITE" id="PS50893"/>
    </source>
</evidence>
<keyword evidence="5" id="KW-0547">Nucleotide-binding</keyword>
<dbReference type="Pfam" id="PF00664">
    <property type="entry name" value="ABC_membrane"/>
    <property type="match status" value="1"/>
</dbReference>
<protein>
    <submittedName>
        <fullName evidence="14">Peptidase domain-containing ABC transporter</fullName>
    </submittedName>
</protein>
<evidence type="ECO:0000256" key="1">
    <source>
        <dbReference type="ARBA" id="ARBA00004651"/>
    </source>
</evidence>
<feature type="domain" description="ABC transmembrane type-1" evidence="12">
    <location>
        <begin position="183"/>
        <end position="462"/>
    </location>
</feature>
<dbReference type="Gene3D" id="3.40.50.300">
    <property type="entry name" value="P-loop containing nucleotide triphosphate hydrolases"/>
    <property type="match status" value="1"/>
</dbReference>
<evidence type="ECO:0000256" key="10">
    <source>
        <dbReference type="SAM" id="Phobius"/>
    </source>
</evidence>
<feature type="transmembrane region" description="Helical" evidence="10">
    <location>
        <begin position="240"/>
        <end position="259"/>
    </location>
</feature>
<keyword evidence="15" id="KW-1185">Reference proteome</keyword>
<dbReference type="Proteomes" id="UP000309488">
    <property type="component" value="Unassembled WGS sequence"/>
</dbReference>
<dbReference type="GO" id="GO:0005524">
    <property type="term" value="F:ATP binding"/>
    <property type="evidence" value="ECO:0007669"/>
    <property type="project" value="UniProtKB-KW"/>
</dbReference>
<evidence type="ECO:0000256" key="9">
    <source>
        <dbReference type="ARBA" id="ARBA00023136"/>
    </source>
</evidence>
<dbReference type="SMART" id="SM00382">
    <property type="entry name" value="AAA"/>
    <property type="match status" value="1"/>
</dbReference>
<dbReference type="PANTHER" id="PTHR43394:SF1">
    <property type="entry name" value="ATP-BINDING CASSETTE SUB-FAMILY B MEMBER 10, MITOCHONDRIAL"/>
    <property type="match status" value="1"/>
</dbReference>
<dbReference type="PROSITE" id="PS00211">
    <property type="entry name" value="ABC_TRANSPORTER_1"/>
    <property type="match status" value="1"/>
</dbReference>
<dbReference type="InterPro" id="IPR039421">
    <property type="entry name" value="Type_1_exporter"/>
</dbReference>
<dbReference type="SUPFAM" id="SSF52540">
    <property type="entry name" value="P-loop containing nucleoside triphosphate hydrolases"/>
    <property type="match status" value="1"/>
</dbReference>
<keyword evidence="6" id="KW-0378">Hydrolase</keyword>
<accession>A0A4U1CZA8</accession>
<evidence type="ECO:0000256" key="7">
    <source>
        <dbReference type="ARBA" id="ARBA00022840"/>
    </source>
</evidence>
<evidence type="ECO:0000259" key="12">
    <source>
        <dbReference type="PROSITE" id="PS50929"/>
    </source>
</evidence>
<reference evidence="14 15" key="1">
    <citation type="submission" date="2019-04" db="EMBL/GenBank/DDBJ databases">
        <title>Pedobacter sp. RP-3-22 sp. nov., isolated from Arctic soil.</title>
        <authorList>
            <person name="Dahal R.H."/>
            <person name="Kim D.-U."/>
        </authorList>
    </citation>
    <scope>NUCLEOTIDE SEQUENCE [LARGE SCALE GENOMIC DNA]</scope>
    <source>
        <strain evidence="14 15">RP-3-22</strain>
    </source>
</reference>
<dbReference type="InterPro" id="IPR003439">
    <property type="entry name" value="ABC_transporter-like_ATP-bd"/>
</dbReference>
<dbReference type="Gene3D" id="1.20.1560.10">
    <property type="entry name" value="ABC transporter type 1, transmembrane domain"/>
    <property type="match status" value="1"/>
</dbReference>
<dbReference type="CDD" id="cd18571">
    <property type="entry name" value="ABC_6TM_peptidase_like"/>
    <property type="match status" value="1"/>
</dbReference>
<keyword evidence="7" id="KW-0067">ATP-binding</keyword>
<dbReference type="GO" id="GO:0016887">
    <property type="term" value="F:ATP hydrolysis activity"/>
    <property type="evidence" value="ECO:0007669"/>
    <property type="project" value="InterPro"/>
</dbReference>
<dbReference type="InterPro" id="IPR036640">
    <property type="entry name" value="ABC1_TM_sf"/>
</dbReference>
<evidence type="ECO:0000256" key="3">
    <source>
        <dbReference type="ARBA" id="ARBA00022475"/>
    </source>
</evidence>
<evidence type="ECO:0000259" key="13">
    <source>
        <dbReference type="PROSITE" id="PS50990"/>
    </source>
</evidence>
<dbReference type="AlphaFoldDB" id="A0A4U1CZA8"/>
<feature type="domain" description="ABC transporter" evidence="11">
    <location>
        <begin position="496"/>
        <end position="732"/>
    </location>
</feature>
<dbReference type="InterPro" id="IPR027417">
    <property type="entry name" value="P-loop_NTPase"/>
</dbReference>
<keyword evidence="4 10" id="KW-0812">Transmembrane</keyword>